<dbReference type="OrthoDB" id="10360772at2759"/>
<accession>A0A7D9JHZ9</accession>
<dbReference type="AlphaFoldDB" id="A0A7D9JHZ9"/>
<sequence>GKMNMCFTKACNKGFAHISGFRYDSAGSFSYSVVSAKSGIRENSTAFLGCDHGKCCACFGPDSKMDYCAPRCQAMNGGTILKKDATIRVWFWIRTSLPKRVWKKCMEFQERSSAGKLETWHVSNEGGIAKKGKCSYPGDIKMNDG</sequence>
<reference evidence="1" key="1">
    <citation type="submission" date="2020-04" db="EMBL/GenBank/DDBJ databases">
        <authorList>
            <person name="Alioto T."/>
            <person name="Alioto T."/>
            <person name="Gomez Garrido J."/>
        </authorList>
    </citation>
    <scope>NUCLEOTIDE SEQUENCE</scope>
    <source>
        <strain evidence="1">A484AB</strain>
    </source>
</reference>
<dbReference type="Proteomes" id="UP001152795">
    <property type="component" value="Unassembled WGS sequence"/>
</dbReference>
<organism evidence="1 2">
    <name type="scientific">Paramuricea clavata</name>
    <name type="common">Red gorgonian</name>
    <name type="synonym">Violescent sea-whip</name>
    <dbReference type="NCBI Taxonomy" id="317549"/>
    <lineage>
        <taxon>Eukaryota</taxon>
        <taxon>Metazoa</taxon>
        <taxon>Cnidaria</taxon>
        <taxon>Anthozoa</taxon>
        <taxon>Octocorallia</taxon>
        <taxon>Malacalcyonacea</taxon>
        <taxon>Plexauridae</taxon>
        <taxon>Paramuricea</taxon>
    </lineage>
</organism>
<proteinExistence type="predicted"/>
<evidence type="ECO:0000313" key="2">
    <source>
        <dbReference type="Proteomes" id="UP001152795"/>
    </source>
</evidence>
<feature type="non-terminal residue" evidence="1">
    <location>
        <position position="1"/>
    </location>
</feature>
<gene>
    <name evidence="1" type="ORF">PACLA_8A083271</name>
</gene>
<protein>
    <submittedName>
        <fullName evidence="1">Uncharacterized protein</fullName>
    </submittedName>
</protein>
<keyword evidence="2" id="KW-1185">Reference proteome</keyword>
<comment type="caution">
    <text evidence="1">The sequence shown here is derived from an EMBL/GenBank/DDBJ whole genome shotgun (WGS) entry which is preliminary data.</text>
</comment>
<evidence type="ECO:0000313" key="1">
    <source>
        <dbReference type="EMBL" id="CAB4029904.1"/>
    </source>
</evidence>
<feature type="non-terminal residue" evidence="1">
    <location>
        <position position="145"/>
    </location>
</feature>
<dbReference type="EMBL" id="CACRXK020016490">
    <property type="protein sequence ID" value="CAB4029904.1"/>
    <property type="molecule type" value="Genomic_DNA"/>
</dbReference>
<name>A0A7D9JHZ9_PARCT</name>